<reference evidence="1 2" key="1">
    <citation type="journal article" date="2022" name="bioRxiv">
        <title>The genome of the oomycete Peronosclerospora sorghi, a cosmopolitan pathogen of maize and sorghum, is inflated with dispersed pseudogenes.</title>
        <authorList>
            <person name="Fletcher K."/>
            <person name="Martin F."/>
            <person name="Isakeit T."/>
            <person name="Cavanaugh K."/>
            <person name="Magill C."/>
            <person name="Michelmore R."/>
        </authorList>
    </citation>
    <scope>NUCLEOTIDE SEQUENCE [LARGE SCALE GENOMIC DNA]</scope>
    <source>
        <strain evidence="1">P6</strain>
    </source>
</reference>
<protein>
    <submittedName>
        <fullName evidence="1">Uncharacterized protein</fullName>
    </submittedName>
</protein>
<comment type="caution">
    <text evidence="1">The sequence shown here is derived from an EMBL/GenBank/DDBJ whole genome shotgun (WGS) entry which is preliminary data.</text>
</comment>
<organism evidence="1 2">
    <name type="scientific">Peronosclerospora sorghi</name>
    <dbReference type="NCBI Taxonomy" id="230839"/>
    <lineage>
        <taxon>Eukaryota</taxon>
        <taxon>Sar</taxon>
        <taxon>Stramenopiles</taxon>
        <taxon>Oomycota</taxon>
        <taxon>Peronosporomycetes</taxon>
        <taxon>Peronosporales</taxon>
        <taxon>Peronosporaceae</taxon>
        <taxon>Peronosclerospora</taxon>
    </lineage>
</organism>
<gene>
    <name evidence="1" type="ORF">PsorP6_005376</name>
</gene>
<dbReference type="Proteomes" id="UP001163321">
    <property type="component" value="Chromosome 4"/>
</dbReference>
<evidence type="ECO:0000313" key="1">
    <source>
        <dbReference type="EMBL" id="KAI9912591.1"/>
    </source>
</evidence>
<dbReference type="EMBL" id="CM047583">
    <property type="protein sequence ID" value="KAI9912591.1"/>
    <property type="molecule type" value="Genomic_DNA"/>
</dbReference>
<proteinExistence type="predicted"/>
<name>A0ACC0W4E2_9STRA</name>
<keyword evidence="2" id="KW-1185">Reference proteome</keyword>
<accession>A0ACC0W4E2</accession>
<evidence type="ECO:0000313" key="2">
    <source>
        <dbReference type="Proteomes" id="UP001163321"/>
    </source>
</evidence>
<sequence>MPQVSRLKNLLALRRCSQDAKRARLTCSRRLNISRRQIRVGQRFSSISHGFQQRLAACSSSTNEENVCTKSWCEITIFGVTMGCLMAAHASIEQESIAAMENSIHDDYEILDEVVGEGGYCVVQKGVHKRSGELVAVKMLSKSETSAREFWSEVDVLRVAGRHPNILQLKGTYETEHCWFIVQELAQGGELFDHLVANGAYSERQASDTVRQLCDALQYLHRKGIVHGDIKPENILLHEGRMCLVDFGVSYRMGERFFHDSHLMGTVAYAAPETLEHGGLIHRRKTKDGLKKTTVDQEIVQIDEDFDFQAGPDAIKFGPKSDMFALGIVLYILLCGSHPFDPYNNLTDEEIRTRILKGRFGTESRAWHSISPSAQDLIRKLLEIDPDKRPSAEQALQHPWLRNQSQVSPEPMKKSAELLEKFQRGRRRLRASILAVLLIDAMSENLDENEKQELESVKRSFAWGLSSSVEALNEKTSALLSTLHYFDKEGKGFISKSDLARVSESFGKHMSESELNEMLVGASGDPEQNASSVEAIDYDNVKMTISTLQSATYRPGETIIHEGHAGVHNVYLLLDGEVEVTCKNPIKKVPPTNVTDEDVPSTNMSESRPSWSGVRSETSRARETKLRRLPKGTFFGEIELVRPDGRFLPRIATYRCAESSKTPCKVLQLVADDFLNLQGTYDSIKARLEKTAHRHIQQHLLKCVEAAKGSVKMRTLNTGDFIYKEGDPCDSVFILLDGQVEVLNTKEGVVVEELYPGDYFPLSQNQASKIDTRHSSVRCTQPVKVVEIGGETFRSFLSSNKFLAAYFREEVMAREKRRLDRLTTAS</sequence>